<dbReference type="RefSeq" id="WP_189969738.1">
    <property type="nucleotide sequence ID" value="NZ_BMVL01000006.1"/>
</dbReference>
<comment type="caution">
    <text evidence="9">The sequence shown here is derived from an EMBL/GenBank/DDBJ whole genome shotgun (WGS) entry which is preliminary data.</text>
</comment>
<feature type="transmembrane region" description="Helical" evidence="8">
    <location>
        <begin position="83"/>
        <end position="103"/>
    </location>
</feature>
<dbReference type="InterPro" id="IPR010290">
    <property type="entry name" value="TM_effector"/>
</dbReference>
<dbReference type="PANTHER" id="PTHR23513:SF11">
    <property type="entry name" value="STAPHYLOFERRIN A TRANSPORTER"/>
    <property type="match status" value="1"/>
</dbReference>
<keyword evidence="3" id="KW-1003">Cell membrane</keyword>
<evidence type="ECO:0000256" key="1">
    <source>
        <dbReference type="ARBA" id="ARBA00004651"/>
    </source>
</evidence>
<feature type="transmembrane region" description="Helical" evidence="8">
    <location>
        <begin position="308"/>
        <end position="328"/>
    </location>
</feature>
<evidence type="ECO:0000313" key="10">
    <source>
        <dbReference type="Proteomes" id="UP001519310"/>
    </source>
</evidence>
<feature type="transmembrane region" description="Helical" evidence="8">
    <location>
        <begin position="109"/>
        <end position="131"/>
    </location>
</feature>
<feature type="transmembrane region" description="Helical" evidence="8">
    <location>
        <begin position="215"/>
        <end position="236"/>
    </location>
</feature>
<evidence type="ECO:0000256" key="5">
    <source>
        <dbReference type="ARBA" id="ARBA00022989"/>
    </source>
</evidence>
<evidence type="ECO:0000256" key="8">
    <source>
        <dbReference type="SAM" id="Phobius"/>
    </source>
</evidence>
<keyword evidence="6 8" id="KW-0472">Membrane</keyword>
<evidence type="ECO:0000256" key="7">
    <source>
        <dbReference type="SAM" id="MobiDB-lite"/>
    </source>
</evidence>
<feature type="transmembrane region" description="Helical" evidence="8">
    <location>
        <begin position="49"/>
        <end position="71"/>
    </location>
</feature>
<keyword evidence="10" id="KW-1185">Reference proteome</keyword>
<dbReference type="PANTHER" id="PTHR23513">
    <property type="entry name" value="INTEGRAL MEMBRANE EFFLUX PROTEIN-RELATED"/>
    <property type="match status" value="1"/>
</dbReference>
<evidence type="ECO:0000256" key="6">
    <source>
        <dbReference type="ARBA" id="ARBA00023136"/>
    </source>
</evidence>
<feature type="region of interest" description="Disordered" evidence="7">
    <location>
        <begin position="406"/>
        <end position="435"/>
    </location>
</feature>
<dbReference type="CDD" id="cd06173">
    <property type="entry name" value="MFS_MefA_like"/>
    <property type="match status" value="1"/>
</dbReference>
<reference evidence="9 10" key="1">
    <citation type="submission" date="2021-03" db="EMBL/GenBank/DDBJ databases">
        <title>Genomic Encyclopedia of Type Strains, Phase IV (KMG-IV): sequencing the most valuable type-strain genomes for metagenomic binning, comparative biology and taxonomic classification.</title>
        <authorList>
            <person name="Goeker M."/>
        </authorList>
    </citation>
    <scope>NUCLEOTIDE SEQUENCE [LARGE SCALE GENOMIC DNA]</scope>
    <source>
        <strain evidence="9 10">DSM 40526</strain>
    </source>
</reference>
<gene>
    <name evidence="9" type="ORF">J2Z77_003751</name>
</gene>
<name>A0ABS4L782_STRAV</name>
<feature type="transmembrane region" description="Helical" evidence="8">
    <location>
        <begin position="256"/>
        <end position="276"/>
    </location>
</feature>
<dbReference type="EMBL" id="JAGGLQ010000006">
    <property type="protein sequence ID" value="MBP2037944.1"/>
    <property type="molecule type" value="Genomic_DNA"/>
</dbReference>
<evidence type="ECO:0000256" key="2">
    <source>
        <dbReference type="ARBA" id="ARBA00022448"/>
    </source>
</evidence>
<accession>A0ABS4L782</accession>
<dbReference type="Gene3D" id="1.20.1250.20">
    <property type="entry name" value="MFS general substrate transporter like domains"/>
    <property type="match status" value="1"/>
</dbReference>
<sequence length="435" mass="44469">MVRQGSLSTLRHKPFRLFLLARLVSMSGTAMAPVALAFAVLGFDSGPASLAIVLAANTAPQLVLLLVGGVIADRFSRQRVMVFGNLVPAVTQGCVALLVVSGAATTGRIALFAALAGCASALTQPAMNSVLPQLVDPGELQQANALMRLPSNLIRILAPAVGGALVALVGPELTLGWDAASFAVAALLCSRLGVSGPAKTPASVFRDFKDGWQEFSRLFWVWSYVLSGTVVVALWLGGYQLLGPVVAVNGRLGAPSWGIVQGAFAAGLFLGGIVSLTWKPSRIMVACVCANVPLALPLVALAEGAPLAVLAGAAVLAGIGLDIAIVCWSTAVQEHLPAEVLGRVSSFSSAGELMSVPLGYLVVGAAATSLGTETVLLWSAVLMTAASLVLLLAPSVWAVRRLSAGPGPAAAAAGDQDHRDGRSRTGRAPDQVARP</sequence>
<comment type="subcellular location">
    <subcellularLocation>
        <location evidence="1">Cell membrane</location>
        <topology evidence="1">Multi-pass membrane protein</topology>
    </subcellularLocation>
</comment>
<dbReference type="Proteomes" id="UP001519310">
    <property type="component" value="Unassembled WGS sequence"/>
</dbReference>
<feature type="transmembrane region" description="Helical" evidence="8">
    <location>
        <begin position="20"/>
        <end position="43"/>
    </location>
</feature>
<evidence type="ECO:0000256" key="4">
    <source>
        <dbReference type="ARBA" id="ARBA00022692"/>
    </source>
</evidence>
<feature type="transmembrane region" description="Helical" evidence="8">
    <location>
        <begin position="375"/>
        <end position="393"/>
    </location>
</feature>
<dbReference type="InterPro" id="IPR036259">
    <property type="entry name" value="MFS_trans_sf"/>
</dbReference>
<evidence type="ECO:0000256" key="3">
    <source>
        <dbReference type="ARBA" id="ARBA00022475"/>
    </source>
</evidence>
<keyword evidence="5 8" id="KW-1133">Transmembrane helix</keyword>
<organism evidence="9 10">
    <name type="scientific">Streptomyces avidinii</name>
    <dbReference type="NCBI Taxonomy" id="1895"/>
    <lineage>
        <taxon>Bacteria</taxon>
        <taxon>Bacillati</taxon>
        <taxon>Actinomycetota</taxon>
        <taxon>Actinomycetes</taxon>
        <taxon>Kitasatosporales</taxon>
        <taxon>Streptomycetaceae</taxon>
        <taxon>Streptomyces</taxon>
    </lineage>
</organism>
<keyword evidence="2" id="KW-0813">Transport</keyword>
<keyword evidence="4 8" id="KW-0812">Transmembrane</keyword>
<feature type="transmembrane region" description="Helical" evidence="8">
    <location>
        <begin position="175"/>
        <end position="194"/>
    </location>
</feature>
<protein>
    <submittedName>
        <fullName evidence="9">MFS family permease</fullName>
    </submittedName>
</protein>
<dbReference type="SUPFAM" id="SSF103473">
    <property type="entry name" value="MFS general substrate transporter"/>
    <property type="match status" value="1"/>
</dbReference>
<dbReference type="Pfam" id="PF05977">
    <property type="entry name" value="MFS_3"/>
    <property type="match status" value="1"/>
</dbReference>
<feature type="transmembrane region" description="Helical" evidence="8">
    <location>
        <begin position="340"/>
        <end position="363"/>
    </location>
</feature>
<evidence type="ECO:0000313" key="9">
    <source>
        <dbReference type="EMBL" id="MBP2037944.1"/>
    </source>
</evidence>
<proteinExistence type="predicted"/>
<feature type="transmembrane region" description="Helical" evidence="8">
    <location>
        <begin position="283"/>
        <end position="302"/>
    </location>
</feature>
<feature type="transmembrane region" description="Helical" evidence="8">
    <location>
        <begin position="152"/>
        <end position="169"/>
    </location>
</feature>